<dbReference type="OrthoDB" id="1442373at2"/>
<reference evidence="2" key="1">
    <citation type="submission" date="2016-11" db="EMBL/GenBank/DDBJ databases">
        <authorList>
            <person name="Varghese N."/>
            <person name="Submissions S."/>
        </authorList>
    </citation>
    <scope>NUCLEOTIDE SEQUENCE [LARGE SCALE GENOMIC DNA]</scope>
    <source>
        <strain evidence="2">DSM 3661</strain>
    </source>
</reference>
<dbReference type="STRING" id="69322.SAMN05443669_102245"/>
<dbReference type="Proteomes" id="UP000184260">
    <property type="component" value="Unassembled WGS sequence"/>
</dbReference>
<evidence type="ECO:0000313" key="1">
    <source>
        <dbReference type="EMBL" id="SHM11829.1"/>
    </source>
</evidence>
<evidence type="ECO:0008006" key="3">
    <source>
        <dbReference type="Google" id="ProtNLM"/>
    </source>
</evidence>
<protein>
    <recommendedName>
        <fullName evidence="3">NlpE N-terminal domain-containing protein</fullName>
    </recommendedName>
</protein>
<keyword evidence="2" id="KW-1185">Reference proteome</keyword>
<proteinExistence type="predicted"/>
<gene>
    <name evidence="1" type="ORF">SAMN05443669_102245</name>
</gene>
<dbReference type="AlphaFoldDB" id="A0A1M7G7J2"/>
<name>A0A1M7G7J2_9FLAO</name>
<organism evidence="1 2">
    <name type="scientific">Flavobacterium xanthum</name>
    <dbReference type="NCBI Taxonomy" id="69322"/>
    <lineage>
        <taxon>Bacteria</taxon>
        <taxon>Pseudomonadati</taxon>
        <taxon>Bacteroidota</taxon>
        <taxon>Flavobacteriia</taxon>
        <taxon>Flavobacteriales</taxon>
        <taxon>Flavobacteriaceae</taxon>
        <taxon>Flavobacterium</taxon>
    </lineage>
</organism>
<sequence>MKSIYTILILMFTSTVSSQSNRVVGAYALTLATKENDVFEYKLTLSQDGTFYFHYYSNIKRGIPPEKHTYGKGTWSEQKNVISFLADKKSDFDAKHTLDFTNSKARFIIKSPRNKTDSVIKTRLTFVASDIFWLKNIAMIKLD</sequence>
<dbReference type="RefSeq" id="WP_139259458.1">
    <property type="nucleotide sequence ID" value="NZ_FRBU01000022.1"/>
</dbReference>
<evidence type="ECO:0000313" key="2">
    <source>
        <dbReference type="Proteomes" id="UP000184260"/>
    </source>
</evidence>
<accession>A0A1M7G7J2</accession>
<dbReference type="EMBL" id="FRBU01000022">
    <property type="protein sequence ID" value="SHM11829.1"/>
    <property type="molecule type" value="Genomic_DNA"/>
</dbReference>